<name>A0A7Y4LVG5_9BRAD</name>
<evidence type="ECO:0000313" key="2">
    <source>
        <dbReference type="Proteomes" id="UP000544122"/>
    </source>
</evidence>
<dbReference type="AlphaFoldDB" id="A0A7Y4LVG5"/>
<organism evidence="1 2">
    <name type="scientific">Bradyrhizobium australiense</name>
    <dbReference type="NCBI Taxonomy" id="2721161"/>
    <lineage>
        <taxon>Bacteria</taxon>
        <taxon>Pseudomonadati</taxon>
        <taxon>Pseudomonadota</taxon>
        <taxon>Alphaproteobacteria</taxon>
        <taxon>Hyphomicrobiales</taxon>
        <taxon>Nitrobacteraceae</taxon>
        <taxon>Bradyrhizobium</taxon>
    </lineage>
</organism>
<proteinExistence type="predicted"/>
<dbReference type="EMBL" id="JAAVLX010000003">
    <property type="protein sequence ID" value="NOJ40019.1"/>
    <property type="molecule type" value="Genomic_DNA"/>
</dbReference>
<evidence type="ECO:0000313" key="1">
    <source>
        <dbReference type="EMBL" id="NOJ40019.1"/>
    </source>
</evidence>
<protein>
    <submittedName>
        <fullName evidence="1">Uncharacterized protein</fullName>
    </submittedName>
</protein>
<dbReference type="RefSeq" id="WP_171579258.1">
    <property type="nucleotide sequence ID" value="NZ_JAAVLX010000003.1"/>
</dbReference>
<reference evidence="1 2" key="1">
    <citation type="submission" date="2020-03" db="EMBL/GenBank/DDBJ databases">
        <title>Bradyrhizobium diversity isolated from nodules of Indigofera sp.</title>
        <authorList>
            <person name="Klepa M."/>
            <person name="Helene L."/>
            <person name="Hungria M."/>
        </authorList>
    </citation>
    <scope>NUCLEOTIDE SEQUENCE [LARGE SCALE GENOMIC DNA]</scope>
    <source>
        <strain evidence="1 2">WSM 1791</strain>
    </source>
</reference>
<dbReference type="Proteomes" id="UP000544122">
    <property type="component" value="Unassembled WGS sequence"/>
</dbReference>
<accession>A0A7Y4LVG5</accession>
<sequence length="66" mass="7549">MAHRLLRLLEHPDRLPVSRLGKLGVVRADRLERMDDLATLSRNFILAFQQHPNHIGGRFQLNAPGL</sequence>
<keyword evidence="2" id="KW-1185">Reference proteome</keyword>
<gene>
    <name evidence="1" type="ORF">HCN58_10475</name>
</gene>
<comment type="caution">
    <text evidence="1">The sequence shown here is derived from an EMBL/GenBank/DDBJ whole genome shotgun (WGS) entry which is preliminary data.</text>
</comment>